<comment type="catalytic activity">
    <reaction evidence="21">
        <text>N(6)-methyl-ATP + H2O = N(6)-methyl-AMP + diphosphate + H(+)</text>
        <dbReference type="Rhea" id="RHEA:67608"/>
        <dbReference type="ChEBI" id="CHEBI:15377"/>
        <dbReference type="ChEBI" id="CHEBI:15378"/>
        <dbReference type="ChEBI" id="CHEBI:33019"/>
        <dbReference type="ChEBI" id="CHEBI:144842"/>
        <dbReference type="ChEBI" id="CHEBI:172873"/>
    </reaction>
    <physiologicalReaction direction="left-to-right" evidence="21">
        <dbReference type="Rhea" id="RHEA:67609"/>
    </physiologicalReaction>
</comment>
<gene>
    <name evidence="26" type="primary">NUDT1</name>
</gene>
<evidence type="ECO:0000256" key="24">
    <source>
        <dbReference type="ARBA" id="ARBA00053094"/>
    </source>
</evidence>
<dbReference type="SUPFAM" id="SSF55811">
    <property type="entry name" value="Nudix"/>
    <property type="match status" value="1"/>
</dbReference>
<dbReference type="PRINTS" id="PR01403">
    <property type="entry name" value="8OXTPHPHTASE"/>
</dbReference>
<evidence type="ECO:0000256" key="21">
    <source>
        <dbReference type="ARBA" id="ARBA00048002"/>
    </source>
</evidence>
<evidence type="ECO:0000256" key="18">
    <source>
        <dbReference type="ARBA" id="ARBA00030682"/>
    </source>
</evidence>
<comment type="subunit">
    <text evidence="4">Monomer.</text>
</comment>
<comment type="catalytic activity">
    <reaction evidence="22">
        <text>O(6)-methyl-dGTP + H2O = O(6)-methyl-dGMP + diphosphate + H(+)</text>
        <dbReference type="Rhea" id="RHEA:67600"/>
        <dbReference type="ChEBI" id="CHEBI:15377"/>
        <dbReference type="ChEBI" id="CHEBI:15378"/>
        <dbReference type="ChEBI" id="CHEBI:33019"/>
        <dbReference type="ChEBI" id="CHEBI:169974"/>
        <dbReference type="ChEBI" id="CHEBI:169975"/>
    </reaction>
    <physiologicalReaction direction="left-to-right" evidence="22">
        <dbReference type="Rhea" id="RHEA:67601"/>
    </physiologicalReaction>
</comment>
<evidence type="ECO:0000256" key="14">
    <source>
        <dbReference type="ARBA" id="ARBA00026103"/>
    </source>
</evidence>
<evidence type="ECO:0000256" key="2">
    <source>
        <dbReference type="ARBA" id="ARBA00004496"/>
    </source>
</evidence>
<dbReference type="Proteomes" id="UP000472277">
    <property type="component" value="Chromosome 1"/>
</dbReference>
<keyword evidence="6" id="KW-0479">Metal-binding</keyword>
<evidence type="ECO:0000313" key="27">
    <source>
        <dbReference type="Proteomes" id="UP000472277"/>
    </source>
</evidence>
<dbReference type="Ensembl" id="ENSSTUT00000058273.1">
    <property type="protein sequence ID" value="ENSSTUP00000055704.1"/>
    <property type="gene ID" value="ENSSTUG00000023648.1"/>
</dbReference>
<comment type="function">
    <text evidence="24">Oxidized purine nucleoside triphosphate hydrolase which is a prominent sanitizer of the oxidized nucleotide pool. Catalyzes the hydrolysis of 2-oxo-dATP (2-hydroxy-dATP) into 2-oxo-dAMP. Also has a significant hydrolase activity toward 2-oxo-ATP, 8-oxo-dGTP and 8-oxo-dATP. Through the hydrolysis of oxidized purine nucleoside triphosphates, prevents their incorporation into DNA and the subsequent transversions A:T to C:G and G:C to T:A. Also catalyzes the hydrolysis of methylated purine nucleoside triphosphate preventing their integration into DNA. Through this antimutagenic activity protects cells from oxidative stress.</text>
</comment>
<evidence type="ECO:0000256" key="10">
    <source>
        <dbReference type="ARBA" id="ARBA00024448"/>
    </source>
</evidence>
<evidence type="ECO:0000256" key="16">
    <source>
        <dbReference type="ARBA" id="ARBA00029673"/>
    </source>
</evidence>
<comment type="similarity">
    <text evidence="3">Belongs to the Nudix hydrolase family.</text>
</comment>
<reference evidence="26" key="1">
    <citation type="submission" date="2021-04" db="EMBL/GenBank/DDBJ databases">
        <authorList>
            <consortium name="Wellcome Sanger Institute Data Sharing"/>
        </authorList>
    </citation>
    <scope>NUCLEOTIDE SEQUENCE [LARGE SCALE GENOMIC DNA]</scope>
</reference>
<organism evidence="26 27">
    <name type="scientific">Salmo trutta</name>
    <name type="common">Brown trout</name>
    <dbReference type="NCBI Taxonomy" id="8032"/>
    <lineage>
        <taxon>Eukaryota</taxon>
        <taxon>Metazoa</taxon>
        <taxon>Chordata</taxon>
        <taxon>Craniata</taxon>
        <taxon>Vertebrata</taxon>
        <taxon>Euteleostomi</taxon>
        <taxon>Actinopterygii</taxon>
        <taxon>Neopterygii</taxon>
        <taxon>Teleostei</taxon>
        <taxon>Protacanthopterygii</taxon>
        <taxon>Salmoniformes</taxon>
        <taxon>Salmonidae</taxon>
        <taxon>Salmoninae</taxon>
        <taxon>Salmo</taxon>
    </lineage>
</organism>
<evidence type="ECO:0000259" key="25">
    <source>
        <dbReference type="PROSITE" id="PS51462"/>
    </source>
</evidence>
<comment type="catalytic activity">
    <reaction evidence="23">
        <text>N(6)-methyl-dATP + H2O = N(6)-methyl-dAMP + diphosphate + H(+)</text>
        <dbReference type="Rhea" id="RHEA:67604"/>
        <dbReference type="ChEBI" id="CHEBI:15377"/>
        <dbReference type="ChEBI" id="CHEBI:15378"/>
        <dbReference type="ChEBI" id="CHEBI:33019"/>
        <dbReference type="ChEBI" id="CHEBI:169976"/>
        <dbReference type="ChEBI" id="CHEBI:172872"/>
    </reaction>
    <physiologicalReaction direction="left-to-right" evidence="23">
        <dbReference type="Rhea" id="RHEA:67605"/>
    </physiologicalReaction>
</comment>
<reference evidence="26" key="2">
    <citation type="submission" date="2025-08" db="UniProtKB">
        <authorList>
            <consortium name="Ensembl"/>
        </authorList>
    </citation>
    <scope>IDENTIFICATION</scope>
</reference>
<protein>
    <recommendedName>
        <fullName evidence="15">Oxidized purine nucleoside triphosphate hydrolase</fullName>
        <ecNumber evidence="14">3.6.1.56</ecNumber>
    </recommendedName>
    <alternativeName>
        <fullName evidence="19">2-hydroxy-dATP diphosphatase</fullName>
    </alternativeName>
    <alternativeName>
        <fullName evidence="18">7,8-dihydro-8-oxoguanine triphosphatase</fullName>
    </alternativeName>
    <alternativeName>
        <fullName evidence="17">8-oxo-dGTPase</fullName>
    </alternativeName>
    <alternativeName>
        <fullName evidence="20">Methylated purine nucleoside triphosphate hydrolase</fullName>
    </alternativeName>
    <alternativeName>
        <fullName evidence="16">Nucleoside diphosphate-linked moiety X motif 1</fullName>
    </alternativeName>
</protein>
<evidence type="ECO:0000256" key="4">
    <source>
        <dbReference type="ARBA" id="ARBA00011245"/>
    </source>
</evidence>
<keyword evidence="8" id="KW-0460">Magnesium</keyword>
<dbReference type="GO" id="GO:0008413">
    <property type="term" value="F:8-oxo-7,8-dihydroguanosine triphosphate pyrophosphatase activity"/>
    <property type="evidence" value="ECO:0007669"/>
    <property type="project" value="InterPro"/>
</dbReference>
<reference evidence="26" key="3">
    <citation type="submission" date="2025-09" db="UniProtKB">
        <authorList>
            <consortium name="Ensembl"/>
        </authorList>
    </citation>
    <scope>IDENTIFICATION</scope>
</reference>
<comment type="subcellular location">
    <subcellularLocation>
        <location evidence="2">Cytoplasm</location>
    </subcellularLocation>
</comment>
<dbReference type="GO" id="GO:0005737">
    <property type="term" value="C:cytoplasm"/>
    <property type="evidence" value="ECO:0007669"/>
    <property type="project" value="UniProtKB-SubCell"/>
</dbReference>
<dbReference type="GO" id="GO:0003723">
    <property type="term" value="F:RNA binding"/>
    <property type="evidence" value="ECO:0007669"/>
    <property type="project" value="UniProtKB-KW"/>
</dbReference>
<proteinExistence type="inferred from homology"/>
<evidence type="ECO:0000256" key="20">
    <source>
        <dbReference type="ARBA" id="ARBA00032071"/>
    </source>
</evidence>
<evidence type="ECO:0000256" key="19">
    <source>
        <dbReference type="ARBA" id="ARBA00031927"/>
    </source>
</evidence>
<evidence type="ECO:0000256" key="22">
    <source>
        <dbReference type="ARBA" id="ARBA00048894"/>
    </source>
</evidence>
<name>A0A674A8G1_SALTR</name>
<evidence type="ECO:0000256" key="17">
    <source>
        <dbReference type="ARBA" id="ARBA00030634"/>
    </source>
</evidence>
<evidence type="ECO:0000256" key="3">
    <source>
        <dbReference type="ARBA" id="ARBA00005582"/>
    </source>
</evidence>
<dbReference type="EC" id="3.6.1.56" evidence="14"/>
<comment type="catalytic activity">
    <reaction evidence="12">
        <text>8-oxo-dGTP + H2O = 8-oxo-dGMP + diphosphate + H(+)</text>
        <dbReference type="Rhea" id="RHEA:31575"/>
        <dbReference type="ChEBI" id="CHEBI:15377"/>
        <dbReference type="ChEBI" id="CHEBI:15378"/>
        <dbReference type="ChEBI" id="CHEBI:33019"/>
        <dbReference type="ChEBI" id="CHEBI:63224"/>
        <dbReference type="ChEBI" id="CHEBI:77896"/>
    </reaction>
    <physiologicalReaction direction="left-to-right" evidence="12">
        <dbReference type="Rhea" id="RHEA:31576"/>
    </physiologicalReaction>
</comment>
<evidence type="ECO:0000313" key="26">
    <source>
        <dbReference type="Ensembl" id="ENSSTUP00000055704.1"/>
    </source>
</evidence>
<dbReference type="PROSITE" id="PS51462">
    <property type="entry name" value="NUDIX"/>
    <property type="match status" value="1"/>
</dbReference>
<dbReference type="GO" id="GO:0008828">
    <property type="term" value="F:dATP diphosphatase activity"/>
    <property type="evidence" value="ECO:0007669"/>
    <property type="project" value="UniProtKB-EC"/>
</dbReference>
<keyword evidence="7" id="KW-0378">Hydrolase</keyword>
<dbReference type="InterPro" id="IPR015797">
    <property type="entry name" value="NUDIX_hydrolase-like_dom_sf"/>
</dbReference>
<evidence type="ECO:0000256" key="1">
    <source>
        <dbReference type="ARBA" id="ARBA00001946"/>
    </source>
</evidence>
<comment type="catalytic activity">
    <reaction evidence="13">
        <text>2-oxo-ATP + H2O = 2-oxo-AMP + diphosphate + H(+)</text>
        <dbReference type="Rhea" id="RHEA:67392"/>
        <dbReference type="ChEBI" id="CHEBI:15377"/>
        <dbReference type="ChEBI" id="CHEBI:15378"/>
        <dbReference type="ChEBI" id="CHEBI:33019"/>
        <dbReference type="ChEBI" id="CHEBI:71395"/>
        <dbReference type="ChEBI" id="CHEBI:172878"/>
    </reaction>
    <physiologicalReaction direction="left-to-right" evidence="13">
        <dbReference type="Rhea" id="RHEA:67393"/>
    </physiologicalReaction>
</comment>
<evidence type="ECO:0000256" key="23">
    <source>
        <dbReference type="ARBA" id="ARBA00049032"/>
    </source>
</evidence>
<dbReference type="AlphaFoldDB" id="A0A674A8G1"/>
<evidence type="ECO:0000256" key="12">
    <source>
        <dbReference type="ARBA" id="ARBA00024486"/>
    </source>
</evidence>
<dbReference type="GeneTree" id="ENSGT00390000000341"/>
<evidence type="ECO:0000256" key="7">
    <source>
        <dbReference type="ARBA" id="ARBA00022801"/>
    </source>
</evidence>
<comment type="catalytic activity">
    <reaction evidence="11">
        <text>2-oxo-dATP + H2O = 2-oxo-dAMP + diphosphate + H(+)</text>
        <dbReference type="Rhea" id="RHEA:31583"/>
        <dbReference type="ChEBI" id="CHEBI:15377"/>
        <dbReference type="ChEBI" id="CHEBI:15378"/>
        <dbReference type="ChEBI" id="CHEBI:33019"/>
        <dbReference type="ChEBI" id="CHEBI:63212"/>
        <dbReference type="ChEBI" id="CHEBI:77897"/>
        <dbReference type="EC" id="3.6.1.56"/>
    </reaction>
    <physiologicalReaction direction="left-to-right" evidence="11">
        <dbReference type="Rhea" id="RHEA:31584"/>
    </physiologicalReaction>
</comment>
<dbReference type="InterPro" id="IPR003563">
    <property type="entry name" value="8ODP"/>
</dbReference>
<dbReference type="Gene3D" id="3.90.79.10">
    <property type="entry name" value="Nucleoside Triphosphate Pyrophosphohydrolase"/>
    <property type="match status" value="1"/>
</dbReference>
<keyword evidence="9" id="KW-0694">RNA-binding</keyword>
<sequence length="148" mass="16876">MFTNKLLTLVLLGMKKRGFGAVKWNGFGGKVQPGETIEEAARQELQEESGLTVDALDKIGNIKFELIGETELRDVHVFRADNYNGEPTESDGIHSQSHAFYLGYPSGQMWVDDILWFPLMLQKKFLGYFKFQGHDLIIDHKLEEVENL</sequence>
<evidence type="ECO:0000256" key="6">
    <source>
        <dbReference type="ARBA" id="ARBA00022723"/>
    </source>
</evidence>
<keyword evidence="5" id="KW-0963">Cytoplasm</keyword>
<evidence type="ECO:0000256" key="15">
    <source>
        <dbReference type="ARBA" id="ARBA00026218"/>
    </source>
</evidence>
<keyword evidence="27" id="KW-1185">Reference proteome</keyword>
<evidence type="ECO:0000256" key="8">
    <source>
        <dbReference type="ARBA" id="ARBA00022842"/>
    </source>
</evidence>
<dbReference type="InParanoid" id="A0A674A8G1"/>
<evidence type="ECO:0000256" key="13">
    <source>
        <dbReference type="ARBA" id="ARBA00024596"/>
    </source>
</evidence>
<dbReference type="OMA" id="MWADDEF"/>
<dbReference type="PANTHER" id="PTHR43758:SF2">
    <property type="entry name" value="OXIDIZED PURINE NUCLEOSIDE TRIPHOSPHATE HYDROLASE"/>
    <property type="match status" value="1"/>
</dbReference>
<accession>A0A674A8G1</accession>
<dbReference type="PRINTS" id="PR00502">
    <property type="entry name" value="NUDIXFAMILY"/>
</dbReference>
<comment type="cofactor">
    <cofactor evidence="1">
        <name>Mg(2+)</name>
        <dbReference type="ChEBI" id="CHEBI:18420"/>
    </cofactor>
</comment>
<dbReference type="PANTHER" id="PTHR43758">
    <property type="entry name" value="7,8-DIHYDRO-8-OXOGUANINE TRIPHOSPHATASE"/>
    <property type="match status" value="1"/>
</dbReference>
<evidence type="ECO:0000256" key="5">
    <source>
        <dbReference type="ARBA" id="ARBA00022490"/>
    </source>
</evidence>
<evidence type="ECO:0000256" key="11">
    <source>
        <dbReference type="ARBA" id="ARBA00024459"/>
    </source>
</evidence>
<dbReference type="GO" id="GO:0042262">
    <property type="term" value="P:DNA protection"/>
    <property type="evidence" value="ECO:0007669"/>
    <property type="project" value="InterPro"/>
</dbReference>
<feature type="domain" description="Nudix hydrolase" evidence="25">
    <location>
        <begin position="1"/>
        <end position="139"/>
    </location>
</feature>
<comment type="catalytic activity">
    <reaction evidence="10">
        <text>8-oxo-dATP + H2O = 8-oxo-dAMP + diphosphate + H(+)</text>
        <dbReference type="Rhea" id="RHEA:65396"/>
        <dbReference type="ChEBI" id="CHEBI:15377"/>
        <dbReference type="ChEBI" id="CHEBI:15378"/>
        <dbReference type="ChEBI" id="CHEBI:33019"/>
        <dbReference type="ChEBI" id="CHEBI:71361"/>
        <dbReference type="ChEBI" id="CHEBI:172871"/>
    </reaction>
    <physiologicalReaction direction="left-to-right" evidence="10">
        <dbReference type="Rhea" id="RHEA:65397"/>
    </physiologicalReaction>
</comment>
<dbReference type="InterPro" id="IPR000086">
    <property type="entry name" value="NUDIX_hydrolase_dom"/>
</dbReference>
<dbReference type="GO" id="GO:0046872">
    <property type="term" value="F:metal ion binding"/>
    <property type="evidence" value="ECO:0007669"/>
    <property type="project" value="UniProtKB-KW"/>
</dbReference>
<dbReference type="CDD" id="cd03427">
    <property type="entry name" value="NUDIX_MTH1_Nudt1"/>
    <property type="match status" value="1"/>
</dbReference>
<dbReference type="Pfam" id="PF00293">
    <property type="entry name" value="NUDIX"/>
    <property type="match status" value="1"/>
</dbReference>
<dbReference type="InterPro" id="IPR020476">
    <property type="entry name" value="Nudix_hydrolase"/>
</dbReference>
<evidence type="ECO:0000256" key="9">
    <source>
        <dbReference type="ARBA" id="ARBA00022884"/>
    </source>
</evidence>